<dbReference type="Gene3D" id="3.30.1460.30">
    <property type="entry name" value="YgaC/TfoX-N like chaperone"/>
    <property type="match status" value="1"/>
</dbReference>
<gene>
    <name evidence="2" type="ORF">OO016_09805</name>
</gene>
<evidence type="ECO:0000313" key="3">
    <source>
        <dbReference type="Proteomes" id="UP001207116"/>
    </source>
</evidence>
<dbReference type="InterPro" id="IPR007076">
    <property type="entry name" value="TfoX_N"/>
</dbReference>
<comment type="caution">
    <text evidence="2">The sequence shown here is derived from an EMBL/GenBank/DDBJ whole genome shotgun (WGS) entry which is preliminary data.</text>
</comment>
<keyword evidence="3" id="KW-1185">Reference proteome</keyword>
<feature type="domain" description="TfoX N-terminal" evidence="1">
    <location>
        <begin position="24"/>
        <end position="108"/>
    </location>
</feature>
<sequence>MAYNETLAQRIRASLGIFPDEIITNIEENKMFGGLAFLYKGKMTVGILQDDLMVRVKSEFMEDTLNTKDVRPMAFTGKAMKEFVFVGTKGYETELQLQHWLEHGLAHAQEKLNEG</sequence>
<dbReference type="RefSeq" id="WP_266013108.1">
    <property type="nucleotide sequence ID" value="NZ_JAPFQP010000003.1"/>
</dbReference>
<accession>A0AAE3SP69</accession>
<proteinExistence type="predicted"/>
<dbReference type="AlphaFoldDB" id="A0AAE3SP69"/>
<organism evidence="2 3">
    <name type="scientific">Lentiprolixibacter aurantiacus</name>
    <dbReference type="NCBI Taxonomy" id="2993939"/>
    <lineage>
        <taxon>Bacteria</taxon>
        <taxon>Pseudomonadati</taxon>
        <taxon>Bacteroidota</taxon>
        <taxon>Flavobacteriia</taxon>
        <taxon>Flavobacteriales</taxon>
        <taxon>Flavobacteriaceae</taxon>
        <taxon>Lentiprolixibacter</taxon>
    </lineage>
</organism>
<protein>
    <submittedName>
        <fullName evidence="2">TfoX/Sxy family protein</fullName>
    </submittedName>
</protein>
<reference evidence="2" key="1">
    <citation type="submission" date="2022-11" db="EMBL/GenBank/DDBJ databases">
        <title>The characterization of three novel Bacteroidetes species and genomic analysis of their roles in tidal elemental geochemical cycles.</title>
        <authorList>
            <person name="Ma K.-J."/>
        </authorList>
    </citation>
    <scope>NUCLEOTIDE SEQUENCE</scope>
    <source>
        <strain evidence="2">M415</strain>
    </source>
</reference>
<dbReference type="SUPFAM" id="SSF159894">
    <property type="entry name" value="YgaC/TfoX-N like"/>
    <property type="match status" value="1"/>
</dbReference>
<dbReference type="Proteomes" id="UP001207116">
    <property type="component" value="Unassembled WGS sequence"/>
</dbReference>
<evidence type="ECO:0000313" key="2">
    <source>
        <dbReference type="EMBL" id="MCX2719896.1"/>
    </source>
</evidence>
<name>A0AAE3SP69_9FLAO</name>
<dbReference type="Pfam" id="PF04993">
    <property type="entry name" value="TfoX_N"/>
    <property type="match status" value="1"/>
</dbReference>
<dbReference type="EMBL" id="JAPFQP010000003">
    <property type="protein sequence ID" value="MCX2719896.1"/>
    <property type="molecule type" value="Genomic_DNA"/>
</dbReference>
<evidence type="ECO:0000259" key="1">
    <source>
        <dbReference type="Pfam" id="PF04993"/>
    </source>
</evidence>